<feature type="region of interest" description="Disordered" evidence="2">
    <location>
        <begin position="248"/>
        <end position="267"/>
    </location>
</feature>
<dbReference type="STRING" id="240159.A0A4U5VWG7"/>
<dbReference type="EMBL" id="CM014100">
    <property type="protein sequence ID" value="TKS91795.1"/>
    <property type="molecule type" value="Genomic_DNA"/>
</dbReference>
<evidence type="ECO:0000313" key="4">
    <source>
        <dbReference type="Proteomes" id="UP000298787"/>
    </source>
</evidence>
<dbReference type="Proteomes" id="UP000298787">
    <property type="component" value="Chromosome 23"/>
</dbReference>
<keyword evidence="4" id="KW-1185">Reference proteome</keyword>
<gene>
    <name evidence="3" type="ORF">D9C73_026006</name>
</gene>
<feature type="coiled-coil region" evidence="1">
    <location>
        <begin position="147"/>
        <end position="216"/>
    </location>
</feature>
<proteinExistence type="predicted"/>
<evidence type="ECO:0000313" key="3">
    <source>
        <dbReference type="EMBL" id="TKS91795.1"/>
    </source>
</evidence>
<name>A0A4U5VWG7_COLLU</name>
<dbReference type="GO" id="GO:0015629">
    <property type="term" value="C:actin cytoskeleton"/>
    <property type="evidence" value="ECO:0007669"/>
    <property type="project" value="TreeGrafter"/>
</dbReference>
<accession>A0A4U5VWG7</accession>
<protein>
    <submittedName>
        <fullName evidence="3">Myosin phosphatase</fullName>
    </submittedName>
</protein>
<organism evidence="3 4">
    <name type="scientific">Collichthys lucidus</name>
    <name type="common">Big head croaker</name>
    <name type="synonym">Sciaena lucida</name>
    <dbReference type="NCBI Taxonomy" id="240159"/>
    <lineage>
        <taxon>Eukaryota</taxon>
        <taxon>Metazoa</taxon>
        <taxon>Chordata</taxon>
        <taxon>Craniata</taxon>
        <taxon>Vertebrata</taxon>
        <taxon>Euteleostomi</taxon>
        <taxon>Actinopterygii</taxon>
        <taxon>Neopterygii</taxon>
        <taxon>Teleostei</taxon>
        <taxon>Neoteleostei</taxon>
        <taxon>Acanthomorphata</taxon>
        <taxon>Eupercaria</taxon>
        <taxon>Sciaenidae</taxon>
        <taxon>Collichthys</taxon>
    </lineage>
</organism>
<dbReference type="InterPro" id="IPR052223">
    <property type="entry name" value="Actin_Cytoskeleton_Reg"/>
</dbReference>
<reference evidence="3 4" key="1">
    <citation type="submission" date="2019-01" db="EMBL/GenBank/DDBJ databases">
        <title>Genome Assembly of Collichthys lucidus.</title>
        <authorList>
            <person name="Cai M."/>
            <person name="Xiao S."/>
        </authorList>
    </citation>
    <scope>NUCLEOTIDE SEQUENCE [LARGE SCALE GENOMIC DNA]</scope>
    <source>
        <strain evidence="3">JT15FE1705JMU</strain>
        <tissue evidence="3">Muscle</tissue>
    </source>
</reference>
<feature type="compositionally biased region" description="Low complexity" evidence="2">
    <location>
        <begin position="248"/>
        <end position="258"/>
    </location>
</feature>
<evidence type="ECO:0000256" key="1">
    <source>
        <dbReference type="SAM" id="Coils"/>
    </source>
</evidence>
<dbReference type="GO" id="GO:0051015">
    <property type="term" value="F:actin filament binding"/>
    <property type="evidence" value="ECO:0007669"/>
    <property type="project" value="TreeGrafter"/>
</dbReference>
<sequence length="267" mass="30704">MKHLHGYYTKSCVSKEKQFKTCADAPALTGSTSSLPDQTVMERKTKEELRNQMVGSDAATTREAHQKDLEKLKASCEEDFFAMEEMHRQLIGDLQQQHQKEVAALLKEKDQQLQNETAATMAAIVAMRRAHKQELEKSRLSHHIKENADIEQLHVQHEKEIKVLQKELEALSVQHTQKCLENSHLNKELQEERKSLMQYQKENQELKKKQDKIYAQDKLKALYGNIQDEPRHGVNKLYEDFKFATWSPSRGASGQSSSETLSALCTL</sequence>
<keyword evidence="1" id="KW-0175">Coiled coil</keyword>
<dbReference type="PANTHER" id="PTHR17271:SF9">
    <property type="entry name" value="MYOSIN PHOSPHATASE RHO-INTERACTING PROTEIN"/>
    <property type="match status" value="1"/>
</dbReference>
<evidence type="ECO:0000256" key="2">
    <source>
        <dbReference type="SAM" id="MobiDB-lite"/>
    </source>
</evidence>
<dbReference type="AlphaFoldDB" id="A0A4U5VWG7"/>
<dbReference type="PANTHER" id="PTHR17271">
    <property type="entry name" value="PLECKSTRIN HOMOLOGY PH DOMAIN-CONTAINING PROTEIN"/>
    <property type="match status" value="1"/>
</dbReference>